<gene>
    <name evidence="10" type="ORF">H8R26_12075</name>
</gene>
<evidence type="ECO:0000256" key="2">
    <source>
        <dbReference type="ARBA" id="ARBA00022448"/>
    </source>
</evidence>
<dbReference type="EMBL" id="JACRUM010000007">
    <property type="protein sequence ID" value="MBC5864161.1"/>
    <property type="molecule type" value="Genomic_DNA"/>
</dbReference>
<dbReference type="Proteomes" id="UP000621670">
    <property type="component" value="Unassembled WGS sequence"/>
</dbReference>
<name>A0ABR7JIU7_9FLAO</name>
<evidence type="ECO:0000256" key="5">
    <source>
        <dbReference type="ARBA" id="ARBA00023136"/>
    </source>
</evidence>
<organism evidence="10 11">
    <name type="scientific">Flavobacterium turcicum</name>
    <dbReference type="NCBI Taxonomy" id="2764718"/>
    <lineage>
        <taxon>Bacteria</taxon>
        <taxon>Pseudomonadati</taxon>
        <taxon>Bacteroidota</taxon>
        <taxon>Flavobacteriia</taxon>
        <taxon>Flavobacteriales</taxon>
        <taxon>Flavobacteriaceae</taxon>
        <taxon>Flavobacterium</taxon>
    </lineage>
</organism>
<feature type="domain" description="TonB-dependent receptor plug" evidence="9">
    <location>
        <begin position="115"/>
        <end position="238"/>
    </location>
</feature>
<dbReference type="Pfam" id="PF13715">
    <property type="entry name" value="CarbopepD_reg_2"/>
    <property type="match status" value="1"/>
</dbReference>
<dbReference type="InterPro" id="IPR039426">
    <property type="entry name" value="TonB-dep_rcpt-like"/>
</dbReference>
<dbReference type="Gene3D" id="2.40.170.20">
    <property type="entry name" value="TonB-dependent receptor, beta-barrel domain"/>
    <property type="match status" value="1"/>
</dbReference>
<dbReference type="Gene3D" id="2.60.40.1120">
    <property type="entry name" value="Carboxypeptidase-like, regulatory domain"/>
    <property type="match status" value="1"/>
</dbReference>
<keyword evidence="11" id="KW-1185">Reference proteome</keyword>
<accession>A0ABR7JIU7</accession>
<proteinExistence type="inferred from homology"/>
<keyword evidence="8" id="KW-0732">Signal</keyword>
<dbReference type="InterPro" id="IPR036942">
    <property type="entry name" value="Beta-barrel_TonB_sf"/>
</dbReference>
<keyword evidence="4 7" id="KW-0812">Transmembrane</keyword>
<feature type="chain" id="PRO_5045911164" evidence="8">
    <location>
        <begin position="23"/>
        <end position="1063"/>
    </location>
</feature>
<dbReference type="InterPro" id="IPR012910">
    <property type="entry name" value="Plug_dom"/>
</dbReference>
<keyword evidence="6 7" id="KW-0998">Cell outer membrane</keyword>
<protein>
    <submittedName>
        <fullName evidence="10">SusC/RagA family TonB-linked outer membrane protein</fullName>
    </submittedName>
</protein>
<dbReference type="RefSeq" id="WP_166138131.1">
    <property type="nucleotide sequence ID" value="NZ_JAAOBY010000008.1"/>
</dbReference>
<dbReference type="Pfam" id="PF07715">
    <property type="entry name" value="Plug"/>
    <property type="match status" value="1"/>
</dbReference>
<evidence type="ECO:0000256" key="8">
    <source>
        <dbReference type="SAM" id="SignalP"/>
    </source>
</evidence>
<dbReference type="NCBIfam" id="TIGR04056">
    <property type="entry name" value="OMP_RagA_SusC"/>
    <property type="match status" value="1"/>
</dbReference>
<comment type="caution">
    <text evidence="10">The sequence shown here is derived from an EMBL/GenBank/DDBJ whole genome shotgun (WGS) entry which is preliminary data.</text>
</comment>
<feature type="signal peptide" evidence="8">
    <location>
        <begin position="1"/>
        <end position="22"/>
    </location>
</feature>
<evidence type="ECO:0000313" key="11">
    <source>
        <dbReference type="Proteomes" id="UP000621670"/>
    </source>
</evidence>
<reference evidence="10 11" key="1">
    <citation type="submission" date="2020-08" db="EMBL/GenBank/DDBJ databases">
        <title>Description of novel Flavobacterium F-400 isolate.</title>
        <authorList>
            <person name="Saticioglu I."/>
            <person name="Duman M."/>
            <person name="Altun S."/>
        </authorList>
    </citation>
    <scope>NUCLEOTIDE SEQUENCE [LARGE SCALE GENOMIC DNA]</scope>
    <source>
        <strain evidence="10 11">F-400</strain>
    </source>
</reference>
<evidence type="ECO:0000256" key="3">
    <source>
        <dbReference type="ARBA" id="ARBA00022452"/>
    </source>
</evidence>
<dbReference type="InterPro" id="IPR037066">
    <property type="entry name" value="Plug_dom_sf"/>
</dbReference>
<dbReference type="SUPFAM" id="SSF56935">
    <property type="entry name" value="Porins"/>
    <property type="match status" value="1"/>
</dbReference>
<comment type="similarity">
    <text evidence="7">Belongs to the TonB-dependent receptor family.</text>
</comment>
<dbReference type="SUPFAM" id="SSF49464">
    <property type="entry name" value="Carboxypeptidase regulatory domain-like"/>
    <property type="match status" value="1"/>
</dbReference>
<evidence type="ECO:0000313" key="10">
    <source>
        <dbReference type="EMBL" id="MBC5864161.1"/>
    </source>
</evidence>
<dbReference type="PROSITE" id="PS52016">
    <property type="entry name" value="TONB_DEPENDENT_REC_3"/>
    <property type="match status" value="1"/>
</dbReference>
<dbReference type="Gene3D" id="2.170.130.10">
    <property type="entry name" value="TonB-dependent receptor, plug domain"/>
    <property type="match status" value="1"/>
</dbReference>
<dbReference type="InterPro" id="IPR023996">
    <property type="entry name" value="TonB-dep_OMP_SusC/RagA"/>
</dbReference>
<evidence type="ECO:0000256" key="1">
    <source>
        <dbReference type="ARBA" id="ARBA00004571"/>
    </source>
</evidence>
<sequence>MKLKFNGFLVLLTVLLAQLTFAQERAVSGTVTDNSGMPIPGVSVLVKGTTTGTQTDFDGKFSIKASPTSIILFSFIGMKNQEVVAKSANLNVKMQNETTELESVVVTAQGIKREKKSLGYAVSEIKSAAIEQRAEGDVARVLTGKASGVIINQTSGISGSGTSINIRGLNSISGNTQPLFIVDGVPFSSDTNASGNFADGNSGSSRFLDLDPNNIANVNILKGYAATTLYGTAGRNGVILITTKGGSTKKGSKKNEITVNQSLFFNEIASLPDYQNTFGNGFDQAYGNFFSNWGPGFYKDGLGGYAATGSGIAADGTILHPYSRPALASVFPEYQGLRIPYKPATNNVKDFFRTGAVVNTSVNLAGASENGNTSYNFNFGNLNDEGFTPGNVLQRTSFSAGGRSKLSNKFTISGTMNFSRTDFTTPPVARSNGSGVAGSGLSIFADIFYTPRNVDLQNWPSQHPITGANLSYRSGNDIVNPYWTLNNSSINQLTHRTFGNTALEYEINSHLKLNYRLGFDFYNERNSSYTNVGAPRGPVLGNYRTVDNNNLIWDHNLMLNGNYDLTDEIGLNFTAGATSRYQSYDRQGVFSEGQQVFGIQRHYNFSTQSPIQYTENKNIVGIYGLAEFNYQKYLYVNLSARKDWVSNTFINSIIYPAGSISFIPTEAFSSMTSNKGLNFLKLRASYGTSAGFADSYPVANTIEGNPRAFSDINGVISASQQASSRLGNSNLRPELLSEYEFGFDSKFFDNRIGLNASYFLRETKNLITETPIDPSSGFLSTFTNIGLLKGNGLEIELDLHLVKNDDKGFNWDLSTNFFKGEMIVKDLGELERITTAGFTNLGNQAIEGQQVGVMVGSRVKRDANGNFVVNSVGDYAIEAGPFIIGNPNPDFTLNTTNTFTFKNFNLNFLISYVSGGDVYSQTTAALLGRGLTTDTVDRLQTFILPGVKEDGTPNDIQINNSTYYFNNIAFGPDELSVYDGSVVRLNEVSLGYTLPTKFLEKTPFGSLSFSVAGYNLYYNAFNTPKGVNFDPNVVGTGVGNGRGFDFLNGPSGKRYGFSIKASF</sequence>
<keyword evidence="2 7" id="KW-0813">Transport</keyword>
<keyword evidence="3 7" id="KW-1134">Transmembrane beta strand</keyword>
<comment type="subcellular location">
    <subcellularLocation>
        <location evidence="1 7">Cell outer membrane</location>
        <topology evidence="1 7">Multi-pass membrane protein</topology>
    </subcellularLocation>
</comment>
<dbReference type="InterPro" id="IPR008969">
    <property type="entry name" value="CarboxyPept-like_regulatory"/>
</dbReference>
<keyword evidence="5 7" id="KW-0472">Membrane</keyword>
<evidence type="ECO:0000256" key="4">
    <source>
        <dbReference type="ARBA" id="ARBA00022692"/>
    </source>
</evidence>
<evidence type="ECO:0000256" key="7">
    <source>
        <dbReference type="PROSITE-ProRule" id="PRU01360"/>
    </source>
</evidence>
<evidence type="ECO:0000256" key="6">
    <source>
        <dbReference type="ARBA" id="ARBA00023237"/>
    </source>
</evidence>
<evidence type="ECO:0000259" key="9">
    <source>
        <dbReference type="Pfam" id="PF07715"/>
    </source>
</evidence>